<evidence type="ECO:0000256" key="3">
    <source>
        <dbReference type="ARBA" id="ARBA00022676"/>
    </source>
</evidence>
<dbReference type="RefSeq" id="WP_420905300.1">
    <property type="nucleotide sequence ID" value="NZ_BAAFGK010000004.1"/>
</dbReference>
<feature type="transmembrane region" description="Helical" evidence="8">
    <location>
        <begin position="42"/>
        <end position="66"/>
    </location>
</feature>
<feature type="transmembrane region" description="Helical" evidence="8">
    <location>
        <begin position="217"/>
        <end position="238"/>
    </location>
</feature>
<keyword evidence="3" id="KW-0328">Glycosyltransferase</keyword>
<feature type="transmembrane region" description="Helical" evidence="8">
    <location>
        <begin position="363"/>
        <end position="385"/>
    </location>
</feature>
<dbReference type="PANTHER" id="PTHR33908">
    <property type="entry name" value="MANNOSYLTRANSFERASE YKCB-RELATED"/>
    <property type="match status" value="1"/>
</dbReference>
<dbReference type="InterPro" id="IPR050297">
    <property type="entry name" value="LipidA_mod_glycosyltrf_83"/>
</dbReference>
<feature type="transmembrane region" description="Helical" evidence="8">
    <location>
        <begin position="338"/>
        <end position="356"/>
    </location>
</feature>
<feature type="transmembrane region" description="Helical" evidence="8">
    <location>
        <begin position="178"/>
        <end position="205"/>
    </location>
</feature>
<evidence type="ECO:0000256" key="2">
    <source>
        <dbReference type="ARBA" id="ARBA00022475"/>
    </source>
</evidence>
<evidence type="ECO:0000256" key="5">
    <source>
        <dbReference type="ARBA" id="ARBA00022692"/>
    </source>
</evidence>
<dbReference type="EMBL" id="BAAFGK010000004">
    <property type="protein sequence ID" value="GAB0057607.1"/>
    <property type="molecule type" value="Genomic_DNA"/>
</dbReference>
<feature type="transmembrane region" description="Helical" evidence="8">
    <location>
        <begin position="391"/>
        <end position="411"/>
    </location>
</feature>
<sequence>MPKLRPHPLDALWLTGLPGVVALFVFLRGWPESERIDWLMRWNGSFLAATALLLAIGSILVVRSLVGPIRTRLPGRTPLLLPLLFIGGTLATATIAPQTHRIFYDETIYLNIGQNLALLDRAQLCNAGGTEHGLFRCDHPEYNKQPNGYPFLTSLLFRLVGVSERAAFHLNNTLLGGMAAGALLLILALGGSWRAGLAAGLVVILNPQNLHWFNTTAAEPAAALFVALAAGAALITRARPAPTTWLLVTAATALAITFRPESLLLVPLLLIPLGRPIARQPRAFLLALLLLALLTLPHALHLDLFRNHPWGSSGQTLGFQNFLSNLTGNGLHYLDNRLFPLPVTLLALTGLFATRIPTRHRLLLLVWFLLFWGVFLFFYAGSYGYGADIRFSLLSALPLALLAGFGAEWGLEQLRQRFAIDPTTATTLLVTLLVAAHLPFLPHARATTFEASAARADVAFARQMANRLPDDAFVLTHNPNLFQIWGKQAGQLFLIDHQPDYVNRILFARHRGGIYFHDNFWCQVPEPTQNRYCHLVRQRYDLERIVDFEAEKQHFGLYRLYIKKQ</sequence>
<proteinExistence type="predicted"/>
<keyword evidence="10" id="KW-1185">Reference proteome</keyword>
<evidence type="ECO:0000256" key="4">
    <source>
        <dbReference type="ARBA" id="ARBA00022679"/>
    </source>
</evidence>
<accession>A0ABQ0C9Q3</accession>
<keyword evidence="4" id="KW-0808">Transferase</keyword>
<feature type="transmembrane region" description="Helical" evidence="8">
    <location>
        <begin position="12"/>
        <end position="30"/>
    </location>
</feature>
<evidence type="ECO:0008006" key="11">
    <source>
        <dbReference type="Google" id="ProtNLM"/>
    </source>
</evidence>
<name>A0ABQ0C9Q3_9PROT</name>
<reference evidence="9 10" key="2">
    <citation type="submission" date="2024-09" db="EMBL/GenBank/DDBJ databases">
        <title>Draft genome sequence of Candidatus Magnetaquicoccaceae bacterium FCR-1.</title>
        <authorList>
            <person name="Shimoshige H."/>
            <person name="Shimamura S."/>
            <person name="Taoka A."/>
            <person name="Kobayashi H."/>
            <person name="Maekawa T."/>
        </authorList>
    </citation>
    <scope>NUCLEOTIDE SEQUENCE [LARGE SCALE GENOMIC DNA]</scope>
    <source>
        <strain evidence="9 10">FCR-1</strain>
    </source>
</reference>
<reference evidence="9 10" key="1">
    <citation type="submission" date="2024-05" db="EMBL/GenBank/DDBJ databases">
        <authorList>
            <consortium name="Candidatus Magnetaquicoccaceae bacterium FCR-1 genome sequencing consortium"/>
            <person name="Shimoshige H."/>
            <person name="Shimamura S."/>
            <person name="Taoka A."/>
            <person name="Kobayashi H."/>
            <person name="Maekawa T."/>
        </authorList>
    </citation>
    <scope>NUCLEOTIDE SEQUENCE [LARGE SCALE GENOMIC DNA]</scope>
    <source>
        <strain evidence="9 10">FCR-1</strain>
    </source>
</reference>
<comment type="caution">
    <text evidence="9">The sequence shown here is derived from an EMBL/GenBank/DDBJ whole genome shotgun (WGS) entry which is preliminary data.</text>
</comment>
<keyword evidence="6 8" id="KW-1133">Transmembrane helix</keyword>
<organism evidence="9 10">
    <name type="scientific">Candidatus Magnetaquiglobus chichijimensis</name>
    <dbReference type="NCBI Taxonomy" id="3141448"/>
    <lineage>
        <taxon>Bacteria</taxon>
        <taxon>Pseudomonadati</taxon>
        <taxon>Pseudomonadota</taxon>
        <taxon>Magnetococcia</taxon>
        <taxon>Magnetococcales</taxon>
        <taxon>Candidatus Magnetaquicoccaceae</taxon>
        <taxon>Candidatus Magnetaquiglobus</taxon>
    </lineage>
</organism>
<keyword evidence="2" id="KW-1003">Cell membrane</keyword>
<evidence type="ECO:0000313" key="9">
    <source>
        <dbReference type="EMBL" id="GAB0057607.1"/>
    </source>
</evidence>
<dbReference type="Proteomes" id="UP001628193">
    <property type="component" value="Unassembled WGS sequence"/>
</dbReference>
<dbReference type="PANTHER" id="PTHR33908:SF11">
    <property type="entry name" value="MEMBRANE PROTEIN"/>
    <property type="match status" value="1"/>
</dbReference>
<feature type="transmembrane region" description="Helical" evidence="8">
    <location>
        <begin position="283"/>
        <end position="300"/>
    </location>
</feature>
<evidence type="ECO:0000313" key="10">
    <source>
        <dbReference type="Proteomes" id="UP001628193"/>
    </source>
</evidence>
<comment type="subcellular location">
    <subcellularLocation>
        <location evidence="1">Cell membrane</location>
        <topology evidence="1">Multi-pass membrane protein</topology>
    </subcellularLocation>
</comment>
<feature type="transmembrane region" description="Helical" evidence="8">
    <location>
        <begin position="78"/>
        <end position="96"/>
    </location>
</feature>
<keyword evidence="5 8" id="KW-0812">Transmembrane</keyword>
<feature type="transmembrane region" description="Helical" evidence="8">
    <location>
        <begin position="244"/>
        <end position="271"/>
    </location>
</feature>
<gene>
    <name evidence="9" type="ORF">SIID45300_01939</name>
</gene>
<evidence type="ECO:0000256" key="7">
    <source>
        <dbReference type="ARBA" id="ARBA00023136"/>
    </source>
</evidence>
<evidence type="ECO:0000256" key="6">
    <source>
        <dbReference type="ARBA" id="ARBA00022989"/>
    </source>
</evidence>
<feature type="transmembrane region" description="Helical" evidence="8">
    <location>
        <begin position="423"/>
        <end position="441"/>
    </location>
</feature>
<protein>
    <recommendedName>
        <fullName evidence="11">Glycosyltransferase RgtA/B/C/D-like domain-containing protein</fullName>
    </recommendedName>
</protein>
<evidence type="ECO:0000256" key="1">
    <source>
        <dbReference type="ARBA" id="ARBA00004651"/>
    </source>
</evidence>
<evidence type="ECO:0000256" key="8">
    <source>
        <dbReference type="SAM" id="Phobius"/>
    </source>
</evidence>
<keyword evidence="7 8" id="KW-0472">Membrane</keyword>